<proteinExistence type="predicted"/>
<dbReference type="Gene3D" id="1.25.50.20">
    <property type="match status" value="1"/>
</dbReference>
<name>A0A0R3SMZ5_HYMDI</name>
<reference evidence="2" key="1">
    <citation type="submission" date="2017-02" db="UniProtKB">
        <authorList>
            <consortium name="WormBaseParasite"/>
        </authorList>
    </citation>
    <scope>IDENTIFICATION</scope>
</reference>
<accession>A0A0R3SMZ5</accession>
<evidence type="ECO:0000313" key="2">
    <source>
        <dbReference type="WBParaSite" id="HDID_0000631001-mRNA-1"/>
    </source>
</evidence>
<protein>
    <submittedName>
        <fullName evidence="2">ERAP1_C domain-containing protein</fullName>
    </submittedName>
</protein>
<dbReference type="STRING" id="6216.A0A0R3SMZ5"/>
<feature type="domain" description="ERAP1-like C-terminal" evidence="1">
    <location>
        <begin position="3"/>
        <end position="78"/>
    </location>
</feature>
<evidence type="ECO:0000259" key="1">
    <source>
        <dbReference type="Pfam" id="PF11838"/>
    </source>
</evidence>
<dbReference type="AlphaFoldDB" id="A0A0R3SMZ5"/>
<sequence length="107" mass="11800">LITLCSSALGRRAVWAEIKKRIDTLLDDLGVGYLMGLVINACCSGFCTKKDYEEINAFFKEHPLPCSRPIQQALESIEVNTGILERDAESLGFFLVEFMGHTNGSTA</sequence>
<dbReference type="Pfam" id="PF11838">
    <property type="entry name" value="ERAP1_C"/>
    <property type="match status" value="1"/>
</dbReference>
<organism evidence="2">
    <name type="scientific">Hymenolepis diminuta</name>
    <name type="common">Rat tapeworm</name>
    <dbReference type="NCBI Taxonomy" id="6216"/>
    <lineage>
        <taxon>Eukaryota</taxon>
        <taxon>Metazoa</taxon>
        <taxon>Spiralia</taxon>
        <taxon>Lophotrochozoa</taxon>
        <taxon>Platyhelminthes</taxon>
        <taxon>Cestoda</taxon>
        <taxon>Eucestoda</taxon>
        <taxon>Cyclophyllidea</taxon>
        <taxon>Hymenolepididae</taxon>
        <taxon>Hymenolepis</taxon>
    </lineage>
</organism>
<dbReference type="WBParaSite" id="HDID_0000631001-mRNA-1">
    <property type="protein sequence ID" value="HDID_0000631001-mRNA-1"/>
    <property type="gene ID" value="HDID_0000631001"/>
</dbReference>
<dbReference type="InterPro" id="IPR024571">
    <property type="entry name" value="ERAP1-like_C_dom"/>
</dbReference>